<dbReference type="CDD" id="cd06562">
    <property type="entry name" value="GH20_HexA_HexB-like"/>
    <property type="match status" value="1"/>
</dbReference>
<dbReference type="Gene3D" id="3.20.20.80">
    <property type="entry name" value="Glycosidases"/>
    <property type="match status" value="1"/>
</dbReference>
<protein>
    <recommendedName>
        <fullName evidence="7">Beta-hexosaminidase</fullName>
        <ecNumber evidence="7">3.2.1.52</ecNumber>
    </recommendedName>
</protein>
<dbReference type="EMBL" id="CAACVG010008115">
    <property type="protein sequence ID" value="VEN48589.1"/>
    <property type="molecule type" value="Genomic_DNA"/>
</dbReference>
<feature type="domain" description="Beta-hexosaminidase eukaryotic type N-terminal" evidence="10">
    <location>
        <begin position="40"/>
        <end position="109"/>
    </location>
</feature>
<proteinExistence type="inferred from homology"/>
<dbReference type="Pfam" id="PF14845">
    <property type="entry name" value="Glycohydro_20b2"/>
    <property type="match status" value="1"/>
</dbReference>
<dbReference type="Pfam" id="PF00728">
    <property type="entry name" value="Glyco_hydro_20"/>
    <property type="match status" value="1"/>
</dbReference>
<comment type="catalytic activity">
    <reaction evidence="1 7">
        <text>Hydrolysis of terminal non-reducing N-acetyl-D-hexosamine residues in N-acetyl-beta-D-hexosaminides.</text>
        <dbReference type="EC" id="3.2.1.52"/>
    </reaction>
</comment>
<dbReference type="SUPFAM" id="SSF55545">
    <property type="entry name" value="beta-N-acetylhexosaminidase-like domain"/>
    <property type="match status" value="1"/>
</dbReference>
<dbReference type="GO" id="GO:0005975">
    <property type="term" value="P:carbohydrate metabolic process"/>
    <property type="evidence" value="ECO:0007669"/>
    <property type="project" value="InterPro"/>
</dbReference>
<comment type="similarity">
    <text evidence="2 7">Belongs to the glycosyl hydrolase 20 family.</text>
</comment>
<sequence>MASLKNIVRINPNKIEIKLNGPPGTDHFIADNILHFSKKLKKEEPYNCTEKVYPLKIILTPKSNNPHLDLNTNESYTLEIIYEDDTITASINAYSIFGIRHGLETLFQLIIPYEDGNQKCIATLSYVYISDKPVYKHRGLLLDTGRNFLSVDTIKRHLDGMAASKLNVLHWHITDSQSFPLEVGRLPNMTKYGAYSEKHIYSESAIKDLLQYANRRGVRILPEIDAPSHAGNGWQWGEEAGLGNLAVCINRQPWRSFCIQPPCGQLNPTNQNLYSVLKDLYSHMRDHFPDTGMFHMGGDEVFIPCWNSTQEIIDYLRGKPLTTETFLDLWGEFQRKALAAYDRAFEHEDTSIVVWTSHITQPEVIRKYLSNERYIIQTWVPESNINLITELLKLEYRVIISTKDKWYLDHGFWGSTLYYNWKTVYENKMYKYNHEGILGGEVCMWGELVDDNNIDSRVWPRAAAAAERLWSNPRSTAEFAQYRFFAQRKRLVDLGIHAEALTPKWCVDSQGECKTYL</sequence>
<dbReference type="FunFam" id="3.20.20.80:FF:000063">
    <property type="entry name" value="Beta-hexosaminidase"/>
    <property type="match status" value="1"/>
</dbReference>
<dbReference type="GO" id="GO:0005886">
    <property type="term" value="C:plasma membrane"/>
    <property type="evidence" value="ECO:0007669"/>
    <property type="project" value="TreeGrafter"/>
</dbReference>
<dbReference type="Gene3D" id="3.30.379.10">
    <property type="entry name" value="Chitobiase/beta-hexosaminidase domain 2-like"/>
    <property type="match status" value="1"/>
</dbReference>
<keyword evidence="4 7" id="KW-0378">Hydrolase</keyword>
<evidence type="ECO:0000313" key="11">
    <source>
        <dbReference type="EMBL" id="VEN48589.1"/>
    </source>
</evidence>
<dbReference type="GO" id="GO:0016231">
    <property type="term" value="F:beta-N-acetylglucosaminidase activity"/>
    <property type="evidence" value="ECO:0007669"/>
    <property type="project" value="TreeGrafter"/>
</dbReference>
<evidence type="ECO:0000256" key="1">
    <source>
        <dbReference type="ARBA" id="ARBA00001231"/>
    </source>
</evidence>
<dbReference type="GO" id="GO:0030203">
    <property type="term" value="P:glycosaminoglycan metabolic process"/>
    <property type="evidence" value="ECO:0007669"/>
    <property type="project" value="TreeGrafter"/>
</dbReference>
<accession>A0A653CL45</accession>
<evidence type="ECO:0000256" key="8">
    <source>
        <dbReference type="PIRSR" id="PIRSR001093-1"/>
    </source>
</evidence>
<dbReference type="InterPro" id="IPR029018">
    <property type="entry name" value="Hex-like_dom2"/>
</dbReference>
<evidence type="ECO:0000256" key="2">
    <source>
        <dbReference type="ARBA" id="ARBA00006285"/>
    </source>
</evidence>
<dbReference type="PANTHER" id="PTHR22600:SF42">
    <property type="entry name" value="BETA-N-ACETYLHEXOSAMINIDASE"/>
    <property type="match status" value="1"/>
</dbReference>
<evidence type="ECO:0000256" key="4">
    <source>
        <dbReference type="ARBA" id="ARBA00022801"/>
    </source>
</evidence>
<dbReference type="PANTHER" id="PTHR22600">
    <property type="entry name" value="BETA-HEXOSAMINIDASE"/>
    <property type="match status" value="1"/>
</dbReference>
<evidence type="ECO:0000313" key="12">
    <source>
        <dbReference type="Proteomes" id="UP000410492"/>
    </source>
</evidence>
<dbReference type="PIRSF" id="PIRSF001093">
    <property type="entry name" value="B-hxosamndse_ab_euk"/>
    <property type="match status" value="1"/>
</dbReference>
<feature type="domain" description="Glycoside hydrolase family 20 catalytic" evidence="9">
    <location>
        <begin position="135"/>
        <end position="472"/>
    </location>
</feature>
<evidence type="ECO:0000256" key="5">
    <source>
        <dbReference type="ARBA" id="ARBA00023180"/>
    </source>
</evidence>
<dbReference type="SUPFAM" id="SSF51445">
    <property type="entry name" value="(Trans)glycosidases"/>
    <property type="match status" value="1"/>
</dbReference>
<organism evidence="11 12">
    <name type="scientific">Callosobruchus maculatus</name>
    <name type="common">Southern cowpea weevil</name>
    <name type="synonym">Pulse bruchid</name>
    <dbReference type="NCBI Taxonomy" id="64391"/>
    <lineage>
        <taxon>Eukaryota</taxon>
        <taxon>Metazoa</taxon>
        <taxon>Ecdysozoa</taxon>
        <taxon>Arthropoda</taxon>
        <taxon>Hexapoda</taxon>
        <taxon>Insecta</taxon>
        <taxon>Pterygota</taxon>
        <taxon>Neoptera</taxon>
        <taxon>Endopterygota</taxon>
        <taxon>Coleoptera</taxon>
        <taxon>Polyphaga</taxon>
        <taxon>Cucujiformia</taxon>
        <taxon>Chrysomeloidea</taxon>
        <taxon>Chrysomelidae</taxon>
        <taxon>Bruchinae</taxon>
        <taxon>Bruchini</taxon>
        <taxon>Callosobruchus</taxon>
    </lineage>
</organism>
<evidence type="ECO:0000256" key="3">
    <source>
        <dbReference type="ARBA" id="ARBA00022729"/>
    </source>
</evidence>
<dbReference type="PRINTS" id="PR00738">
    <property type="entry name" value="GLHYDRLASE20"/>
</dbReference>
<keyword evidence="12" id="KW-1185">Reference proteome</keyword>
<dbReference type="EC" id="3.2.1.52" evidence="7"/>
<dbReference type="InterPro" id="IPR015883">
    <property type="entry name" value="Glyco_hydro_20_cat"/>
</dbReference>
<keyword evidence="5" id="KW-0325">Glycoprotein</keyword>
<dbReference type="OrthoDB" id="428480at2759"/>
<dbReference type="AlphaFoldDB" id="A0A653CL45"/>
<reference evidence="11 12" key="1">
    <citation type="submission" date="2019-01" db="EMBL/GenBank/DDBJ databases">
        <authorList>
            <person name="Sayadi A."/>
        </authorList>
    </citation>
    <scope>NUCLEOTIDE SEQUENCE [LARGE SCALE GENOMIC DNA]</scope>
</reference>
<gene>
    <name evidence="11" type="ORF">CALMAC_LOCUS9981</name>
</gene>
<name>A0A653CL45_CALMS</name>
<dbReference type="InterPro" id="IPR017853">
    <property type="entry name" value="GH"/>
</dbReference>
<keyword evidence="6 7" id="KW-0326">Glycosidase</keyword>
<evidence type="ECO:0000256" key="7">
    <source>
        <dbReference type="PIRNR" id="PIRNR001093"/>
    </source>
</evidence>
<evidence type="ECO:0000256" key="6">
    <source>
        <dbReference type="ARBA" id="ARBA00023295"/>
    </source>
</evidence>
<evidence type="ECO:0000259" key="10">
    <source>
        <dbReference type="Pfam" id="PF14845"/>
    </source>
</evidence>
<dbReference type="InterPro" id="IPR029019">
    <property type="entry name" value="HEX_eukaryotic_N"/>
</dbReference>
<evidence type="ECO:0000259" key="9">
    <source>
        <dbReference type="Pfam" id="PF00728"/>
    </source>
</evidence>
<feature type="active site" description="Proton donor" evidence="8">
    <location>
        <position position="300"/>
    </location>
</feature>
<dbReference type="Proteomes" id="UP000410492">
    <property type="component" value="Unassembled WGS sequence"/>
</dbReference>
<dbReference type="InterPro" id="IPR025705">
    <property type="entry name" value="Beta_hexosaminidase_sua/sub"/>
</dbReference>
<keyword evidence="3" id="KW-0732">Signal</keyword>